<proteinExistence type="predicted"/>
<dbReference type="Proteomes" id="UP000034879">
    <property type="component" value="Unassembled WGS sequence"/>
</dbReference>
<accession>A0A0G1SYI0</accession>
<organism evidence="2 3">
    <name type="scientific">Candidatus Nomurabacteria bacterium GW2011_GWB1_47_6</name>
    <dbReference type="NCBI Taxonomy" id="1618749"/>
    <lineage>
        <taxon>Bacteria</taxon>
        <taxon>Candidatus Nomuraibacteriota</taxon>
    </lineage>
</organism>
<reference evidence="2 3" key="1">
    <citation type="journal article" date="2015" name="Nature">
        <title>rRNA introns, odd ribosomes, and small enigmatic genomes across a large radiation of phyla.</title>
        <authorList>
            <person name="Brown C.T."/>
            <person name="Hug L.A."/>
            <person name="Thomas B.C."/>
            <person name="Sharon I."/>
            <person name="Castelle C.J."/>
            <person name="Singh A."/>
            <person name="Wilkins M.J."/>
            <person name="Williams K.H."/>
            <person name="Banfield J.F."/>
        </authorList>
    </citation>
    <scope>NUCLEOTIDE SEQUENCE [LARGE SCALE GENOMIC DNA]</scope>
</reference>
<comment type="caution">
    <text evidence="2">The sequence shown here is derived from an EMBL/GenBank/DDBJ whole genome shotgun (WGS) entry which is preliminary data.</text>
</comment>
<evidence type="ECO:0000313" key="3">
    <source>
        <dbReference type="Proteomes" id="UP000034879"/>
    </source>
</evidence>
<evidence type="ECO:0000259" key="1">
    <source>
        <dbReference type="Pfam" id="PF20803"/>
    </source>
</evidence>
<gene>
    <name evidence="2" type="ORF">UY01_C0032G0004</name>
</gene>
<name>A0A0G1SYI0_9BACT</name>
<dbReference type="AlphaFoldDB" id="A0A0G1SYI0"/>
<dbReference type="InterPro" id="IPR048846">
    <property type="entry name" value="PaaX-like_central"/>
</dbReference>
<dbReference type="EMBL" id="LCOJ01000032">
    <property type="protein sequence ID" value="KKU74542.1"/>
    <property type="molecule type" value="Genomic_DNA"/>
</dbReference>
<protein>
    <submittedName>
        <fullName evidence="2">Transcriptional regulator, PaaX family</fullName>
    </submittedName>
</protein>
<evidence type="ECO:0000313" key="2">
    <source>
        <dbReference type="EMBL" id="KKU74542.1"/>
    </source>
</evidence>
<sequence length="176" mass="20935">MYRRRVYGTKKPSKYPNLGILDWLEHLSFGGVPEYEYLDIYSRYNDENGGSLNRSFFSKKFHALRVAGYIGSSKKEKIIVTDKGKEKLKLWRFKNLKLGTKKRDGRQRIIIFDIPEKLSHRRRFFREKLIEFECRKLQKSAYVTPYICEQEIGTAAKLLNIQSNVHVFIIENKFLF</sequence>
<dbReference type="Pfam" id="PF20803">
    <property type="entry name" value="PaaX_M"/>
    <property type="match status" value="1"/>
</dbReference>
<feature type="domain" description="Transcriptional repressor PaaX-like central Cas2-like" evidence="1">
    <location>
        <begin position="101"/>
        <end position="170"/>
    </location>
</feature>